<dbReference type="CDD" id="cd00038">
    <property type="entry name" value="CAP_ED"/>
    <property type="match status" value="1"/>
</dbReference>
<gene>
    <name evidence="2" type="ORF">FSC37_22475</name>
</gene>
<evidence type="ECO:0000313" key="3">
    <source>
        <dbReference type="Proteomes" id="UP000321832"/>
    </source>
</evidence>
<feature type="domain" description="Cyclic nucleotide-binding" evidence="1">
    <location>
        <begin position="46"/>
        <end position="126"/>
    </location>
</feature>
<evidence type="ECO:0000259" key="1">
    <source>
        <dbReference type="PROSITE" id="PS50042"/>
    </source>
</evidence>
<proteinExistence type="predicted"/>
<dbReference type="Pfam" id="PF00027">
    <property type="entry name" value="cNMP_binding"/>
    <property type="match status" value="1"/>
</dbReference>
<sequence length="287" mass="31673">MISVVPAYWDADDMGNIAVSSLTKLGLSVSEALLIGRDLSPMSCLEGEQFLVRGDRLDYWVFVISGCLVGTVALDDGTQFPVAVYSEDNWFGEDLLLAKEPSSMTLTAVSDTYILLLPRKAFISALDTSRHFARILTKLLGTKSTGAFSQLVAMRYSSLPLKAFTLLALLVEAQVKRTGWKRSGRFPDEVIIRASQDLLGRLCGVSRTVFSSYLRVLRSRELVSVNYGILRVHKVVVFLSFLQEQRTRAYLPAKTSIEALVEALVESDVAWASVSNSFHPSTVPPEL</sequence>
<dbReference type="Gene3D" id="2.60.120.10">
    <property type="entry name" value="Jelly Rolls"/>
    <property type="match status" value="1"/>
</dbReference>
<dbReference type="InterPro" id="IPR018490">
    <property type="entry name" value="cNMP-bd_dom_sf"/>
</dbReference>
<comment type="caution">
    <text evidence="2">The sequence shown here is derived from an EMBL/GenBank/DDBJ whole genome shotgun (WGS) entry which is preliminary data.</text>
</comment>
<dbReference type="PROSITE" id="PS50042">
    <property type="entry name" value="CNMP_BINDING_3"/>
    <property type="match status" value="1"/>
</dbReference>
<dbReference type="EMBL" id="VOPW01000002">
    <property type="protein sequence ID" value="TXC62131.1"/>
    <property type="molecule type" value="Genomic_DNA"/>
</dbReference>
<keyword evidence="3" id="KW-1185">Reference proteome</keyword>
<dbReference type="Proteomes" id="UP000321832">
    <property type="component" value="Unassembled WGS sequence"/>
</dbReference>
<accession>A0A5C6TQ41</accession>
<reference evidence="2 3" key="1">
    <citation type="submission" date="2019-08" db="EMBL/GenBank/DDBJ databases">
        <authorList>
            <person name="Khan S.A."/>
            <person name="Jeon C.O."/>
            <person name="Jeong S.E."/>
        </authorList>
    </citation>
    <scope>NUCLEOTIDE SEQUENCE [LARGE SCALE GENOMIC DNA]</scope>
    <source>
        <strain evidence="3">IMCC1728</strain>
    </source>
</reference>
<protein>
    <submittedName>
        <fullName evidence="2">Crp/Fnr family transcriptional regulator</fullName>
    </submittedName>
</protein>
<dbReference type="SUPFAM" id="SSF51206">
    <property type="entry name" value="cAMP-binding domain-like"/>
    <property type="match status" value="1"/>
</dbReference>
<dbReference type="InterPro" id="IPR014710">
    <property type="entry name" value="RmlC-like_jellyroll"/>
</dbReference>
<dbReference type="AlphaFoldDB" id="A0A5C6TQ41"/>
<name>A0A5C6TQ41_9BURK</name>
<dbReference type="SMART" id="SM00100">
    <property type="entry name" value="cNMP"/>
    <property type="match status" value="1"/>
</dbReference>
<dbReference type="InterPro" id="IPR000595">
    <property type="entry name" value="cNMP-bd_dom"/>
</dbReference>
<evidence type="ECO:0000313" key="2">
    <source>
        <dbReference type="EMBL" id="TXC62131.1"/>
    </source>
</evidence>
<organism evidence="2 3">
    <name type="scientific">Piscinibacter aquaticus</name>
    <dbReference type="NCBI Taxonomy" id="392597"/>
    <lineage>
        <taxon>Bacteria</taxon>
        <taxon>Pseudomonadati</taxon>
        <taxon>Pseudomonadota</taxon>
        <taxon>Betaproteobacteria</taxon>
        <taxon>Burkholderiales</taxon>
        <taxon>Sphaerotilaceae</taxon>
        <taxon>Piscinibacter</taxon>
    </lineage>
</organism>